<dbReference type="Proteomes" id="UP000436513">
    <property type="component" value="Segment"/>
</dbReference>
<gene>
    <name evidence="1" type="ORF">RL38J1_253</name>
</gene>
<protein>
    <submittedName>
        <fullName evidence="1">Uncharacterized protein</fullName>
    </submittedName>
</protein>
<proteinExistence type="predicted"/>
<keyword evidence="2" id="KW-1185">Reference proteome</keyword>
<reference evidence="1 2" key="1">
    <citation type="submission" date="2019-10" db="EMBL/GenBank/DDBJ databases">
        <title>Complete genome sequence of bacteriophage vB_RLeM_RL38JI.</title>
        <authorList>
            <person name="Gunathilake D."/>
            <person name="Bhat S."/>
            <person name="Yost C.K."/>
            <person name="Hynes M.F."/>
        </authorList>
    </citation>
    <scope>NUCLEOTIDE SEQUENCE [LARGE SCALE GENOMIC DNA]</scope>
</reference>
<name>A0A6B9J6Y9_9CAUD</name>
<sequence length="84" mass="9335">MTKTNETITRLIGWLNAGDKAEDKYGYHGAGRMPIESDIRVLLEKVETMRIALQTAHTVLDGIMVVRRPGDVLEVIQNALEGDV</sequence>
<evidence type="ECO:0000313" key="2">
    <source>
        <dbReference type="Proteomes" id="UP000436513"/>
    </source>
</evidence>
<dbReference type="EMBL" id="MN549360">
    <property type="protein sequence ID" value="QGZ14021.1"/>
    <property type="molecule type" value="Genomic_DNA"/>
</dbReference>
<evidence type="ECO:0000313" key="1">
    <source>
        <dbReference type="EMBL" id="QGZ14021.1"/>
    </source>
</evidence>
<accession>A0A6B9J6Y9</accession>
<organism evidence="1 2">
    <name type="scientific">Rhizobium phage RL38J1</name>
    <dbReference type="NCBI Taxonomy" id="2663232"/>
    <lineage>
        <taxon>Viruses</taxon>
        <taxon>Duplodnaviria</taxon>
        <taxon>Heunggongvirae</taxon>
        <taxon>Uroviricota</taxon>
        <taxon>Caudoviricetes</taxon>
        <taxon>Pootjesviridae</taxon>
        <taxon>Innesvirus</taxon>
        <taxon>Innesvirus RL38J1</taxon>
    </lineage>
</organism>